<dbReference type="PROSITE" id="PS01124">
    <property type="entry name" value="HTH_ARAC_FAMILY_2"/>
    <property type="match status" value="1"/>
</dbReference>
<dbReference type="RefSeq" id="WP_094826718.1">
    <property type="nucleotide sequence ID" value="NZ_NEVL01000003.1"/>
</dbReference>
<evidence type="ECO:0000313" key="4">
    <source>
        <dbReference type="EMBL" id="OZI35910.1"/>
    </source>
</evidence>
<dbReference type="Gene3D" id="1.10.10.60">
    <property type="entry name" value="Homeodomain-like"/>
    <property type="match status" value="1"/>
</dbReference>
<dbReference type="AlphaFoldDB" id="A0A261SGH3"/>
<dbReference type="GO" id="GO:0003700">
    <property type="term" value="F:DNA-binding transcription factor activity"/>
    <property type="evidence" value="ECO:0007669"/>
    <property type="project" value="InterPro"/>
</dbReference>
<dbReference type="InterPro" id="IPR009057">
    <property type="entry name" value="Homeodomain-like_sf"/>
</dbReference>
<proteinExistence type="predicted"/>
<dbReference type="SUPFAM" id="SSF46689">
    <property type="entry name" value="Homeodomain-like"/>
    <property type="match status" value="2"/>
</dbReference>
<evidence type="ECO:0000313" key="5">
    <source>
        <dbReference type="Proteomes" id="UP000217005"/>
    </source>
</evidence>
<gene>
    <name evidence="4" type="ORF">CEG14_12760</name>
</gene>
<dbReference type="OrthoDB" id="185346at2"/>
<feature type="domain" description="HTH araC/xylS-type" evidence="3">
    <location>
        <begin position="221"/>
        <end position="318"/>
    </location>
</feature>
<protein>
    <submittedName>
        <fullName evidence="4">AraC family transcriptional regulator</fullName>
    </submittedName>
</protein>
<accession>A0A261SGH3</accession>
<organism evidence="4 5">
    <name type="scientific">Bordetella genomosp. 1</name>
    <dbReference type="NCBI Taxonomy" id="1395607"/>
    <lineage>
        <taxon>Bacteria</taxon>
        <taxon>Pseudomonadati</taxon>
        <taxon>Pseudomonadota</taxon>
        <taxon>Betaproteobacteria</taxon>
        <taxon>Burkholderiales</taxon>
        <taxon>Alcaligenaceae</taxon>
        <taxon>Bordetella</taxon>
    </lineage>
</organism>
<dbReference type="Pfam" id="PF12833">
    <property type="entry name" value="HTH_18"/>
    <property type="match status" value="1"/>
</dbReference>
<dbReference type="PANTHER" id="PTHR47893:SF1">
    <property type="entry name" value="REGULATORY PROTEIN PCHR"/>
    <property type="match status" value="1"/>
</dbReference>
<keyword evidence="1" id="KW-0805">Transcription regulation</keyword>
<evidence type="ECO:0000259" key="3">
    <source>
        <dbReference type="PROSITE" id="PS01124"/>
    </source>
</evidence>
<keyword evidence="2" id="KW-0804">Transcription</keyword>
<name>A0A261SGH3_9BORD</name>
<evidence type="ECO:0000256" key="1">
    <source>
        <dbReference type="ARBA" id="ARBA00023015"/>
    </source>
</evidence>
<dbReference type="InterPro" id="IPR053142">
    <property type="entry name" value="PchR_regulatory_protein"/>
</dbReference>
<dbReference type="InterPro" id="IPR018060">
    <property type="entry name" value="HTH_AraC"/>
</dbReference>
<dbReference type="PANTHER" id="PTHR47893">
    <property type="entry name" value="REGULATORY PROTEIN PCHR"/>
    <property type="match status" value="1"/>
</dbReference>
<comment type="caution">
    <text evidence="4">The sequence shown here is derived from an EMBL/GenBank/DDBJ whole genome shotgun (WGS) entry which is preliminary data.</text>
</comment>
<dbReference type="GO" id="GO:0043565">
    <property type="term" value="F:sequence-specific DNA binding"/>
    <property type="evidence" value="ECO:0007669"/>
    <property type="project" value="InterPro"/>
</dbReference>
<dbReference type="SMART" id="SM00342">
    <property type="entry name" value="HTH_ARAC"/>
    <property type="match status" value="1"/>
</dbReference>
<dbReference type="EMBL" id="NEVL01000003">
    <property type="protein sequence ID" value="OZI35910.1"/>
    <property type="molecule type" value="Genomic_DNA"/>
</dbReference>
<reference evidence="4 5" key="1">
    <citation type="submission" date="2017-05" db="EMBL/GenBank/DDBJ databases">
        <title>Complete and WGS of Bordetella genogroups.</title>
        <authorList>
            <person name="Spilker T."/>
            <person name="LiPuma J."/>
        </authorList>
    </citation>
    <scope>NUCLEOTIDE SEQUENCE [LARGE SCALE GENOMIC DNA]</scope>
    <source>
        <strain evidence="4 5">AU17610</strain>
    </source>
</reference>
<dbReference type="Proteomes" id="UP000217005">
    <property type="component" value="Unassembled WGS sequence"/>
</dbReference>
<evidence type="ECO:0000256" key="2">
    <source>
        <dbReference type="ARBA" id="ARBA00023163"/>
    </source>
</evidence>
<sequence>MNYRIGPADLIVARAPDPGGWCQTRLPAELGQGATDSLALADGLTLAVSHYRPRHDLIEESVVERGRRALTITVALQGRSSCVERRGGRFEFLAGRTTVAAFGDARAQRRFLADEDVRQLRVIADEELLAGYGCEDVLHTDTPAIADPLFFDTTSACVADLARALMLRHDRRRREEGEAERVERMDLHIAALSLLSEQCKQMRLRSPQAGRWRPDDRARLQRAHDLILQHYDRPLSIAYLSAEAGINECKLKQGFRQLHGTSPHRLLTEVRMRRAWELLESGLHVSTVAYRVGYQHLASFSAAFSRHFGRTPKSVAGKRQA</sequence>